<dbReference type="GO" id="GO:0005737">
    <property type="term" value="C:cytoplasm"/>
    <property type="evidence" value="ECO:0000318"/>
    <property type="project" value="GO_Central"/>
</dbReference>
<gene>
    <name evidence="3" type="primary">LOC110794490</name>
</gene>
<keyword evidence="2" id="KW-1185">Reference proteome</keyword>
<feature type="compositionally biased region" description="Basic and acidic residues" evidence="1">
    <location>
        <begin position="205"/>
        <end position="230"/>
    </location>
</feature>
<dbReference type="KEGG" id="soe:110794490"/>
<dbReference type="GO" id="GO:0005634">
    <property type="term" value="C:nucleus"/>
    <property type="evidence" value="ECO:0000318"/>
    <property type="project" value="GO_Central"/>
</dbReference>
<evidence type="ECO:0000313" key="3">
    <source>
        <dbReference type="RefSeq" id="XP_021855164.1"/>
    </source>
</evidence>
<sequence>MEEEKAAAYYDELTQKGSGAARFKQGLGFSSSATTTTSSNDPPSRGSALPSSSSFLSNFVRASSPTKENDIDKKTQLENIQNKLKKKAPTTSIDAPSEEIRVRVSRDRRRSRSRERDREKDSREGRSRSRSRERRRGRSRSRSRSRERRRGGGGGDDEERERLGRRHRGSGNERSRERRGRRRSRERSYSDDERRSRKRRSRSSSPRDRRRSEKGREGGGKEGRVMKKEGNGVVDYAMLIDGYNKMTPAERVKAKMKLQLSQTAEKDTKMGTSSQWERFEFNKDAPVDDEEIEAADDDVALVKNIGKTFRFRSLEAKSEDKIKDAHDEAMFGVPASGPSYAAESGEERGSENENEEIKDDNPASGLINEKVLSKQQGSWRDRARRNVG</sequence>
<feature type="compositionally biased region" description="Basic and acidic residues" evidence="1">
    <location>
        <begin position="186"/>
        <end position="195"/>
    </location>
</feature>
<reference evidence="2" key="1">
    <citation type="journal article" date="2021" name="Nat. Commun.">
        <title>Genomic analyses provide insights into spinach domestication and the genetic basis of agronomic traits.</title>
        <authorList>
            <person name="Cai X."/>
            <person name="Sun X."/>
            <person name="Xu C."/>
            <person name="Sun H."/>
            <person name="Wang X."/>
            <person name="Ge C."/>
            <person name="Zhang Z."/>
            <person name="Wang Q."/>
            <person name="Fei Z."/>
            <person name="Jiao C."/>
            <person name="Wang Q."/>
        </authorList>
    </citation>
    <scope>NUCLEOTIDE SEQUENCE [LARGE SCALE GENOMIC DNA]</scope>
    <source>
        <strain evidence="2">cv. Varoflay</strain>
    </source>
</reference>
<feature type="region of interest" description="Disordered" evidence="1">
    <location>
        <begin position="325"/>
        <end position="388"/>
    </location>
</feature>
<feature type="compositionally biased region" description="Low complexity" evidence="1">
    <location>
        <begin position="30"/>
        <end position="64"/>
    </location>
</feature>
<feature type="region of interest" description="Disordered" evidence="1">
    <location>
        <begin position="261"/>
        <end position="282"/>
    </location>
</feature>
<dbReference type="Proteomes" id="UP000813463">
    <property type="component" value="Chromosome 5"/>
</dbReference>
<dbReference type="GO" id="GO:0000380">
    <property type="term" value="P:alternative mRNA splicing, via spliceosome"/>
    <property type="evidence" value="ECO:0000318"/>
    <property type="project" value="GO_Central"/>
</dbReference>
<feature type="compositionally biased region" description="Basic and acidic residues" evidence="1">
    <location>
        <begin position="114"/>
        <end position="127"/>
    </location>
</feature>
<name>A0A9R0IT93_SPIOL</name>
<dbReference type="GeneID" id="110794490"/>
<organism evidence="2 3">
    <name type="scientific">Spinacia oleracea</name>
    <name type="common">Spinach</name>
    <dbReference type="NCBI Taxonomy" id="3562"/>
    <lineage>
        <taxon>Eukaryota</taxon>
        <taxon>Viridiplantae</taxon>
        <taxon>Streptophyta</taxon>
        <taxon>Embryophyta</taxon>
        <taxon>Tracheophyta</taxon>
        <taxon>Spermatophyta</taxon>
        <taxon>Magnoliopsida</taxon>
        <taxon>eudicotyledons</taxon>
        <taxon>Gunneridae</taxon>
        <taxon>Pentapetalae</taxon>
        <taxon>Caryophyllales</taxon>
        <taxon>Chenopodiaceae</taxon>
        <taxon>Chenopodioideae</taxon>
        <taxon>Anserineae</taxon>
        <taxon>Spinacia</taxon>
    </lineage>
</organism>
<feature type="region of interest" description="Disordered" evidence="1">
    <location>
        <begin position="30"/>
        <end position="230"/>
    </location>
</feature>
<dbReference type="AlphaFoldDB" id="A0A9R0IT93"/>
<dbReference type="PANTHER" id="PTHR31968:SF4">
    <property type="entry name" value="SERINE_ARGININE-RELATED PROTEIN 53"/>
    <property type="match status" value="1"/>
</dbReference>
<dbReference type="InterPro" id="IPR034604">
    <property type="entry name" value="SRRP53"/>
</dbReference>
<evidence type="ECO:0000313" key="2">
    <source>
        <dbReference type="Proteomes" id="UP000813463"/>
    </source>
</evidence>
<protein>
    <submittedName>
        <fullName evidence="3">Uncharacterized protein</fullName>
    </submittedName>
</protein>
<accession>A0A9R0IT93</accession>
<reference evidence="3" key="2">
    <citation type="submission" date="2025-08" db="UniProtKB">
        <authorList>
            <consortium name="RefSeq"/>
        </authorList>
    </citation>
    <scope>IDENTIFICATION</scope>
    <source>
        <tissue evidence="3">Leaf</tissue>
    </source>
</reference>
<evidence type="ECO:0000256" key="1">
    <source>
        <dbReference type="SAM" id="MobiDB-lite"/>
    </source>
</evidence>
<dbReference type="OrthoDB" id="1939205at2759"/>
<dbReference type="PANTHER" id="PTHR31968">
    <property type="entry name" value="SERINE/ARGININE-RELATED PROTEIN 53"/>
    <property type="match status" value="1"/>
</dbReference>
<feature type="compositionally biased region" description="Basic residues" evidence="1">
    <location>
        <begin position="128"/>
        <end position="151"/>
    </location>
</feature>
<dbReference type="RefSeq" id="XP_021855164.1">
    <property type="nucleotide sequence ID" value="XM_021999472.2"/>
</dbReference>
<feature type="compositionally biased region" description="Basic and acidic residues" evidence="1">
    <location>
        <begin position="67"/>
        <end position="76"/>
    </location>
</feature>
<proteinExistence type="predicted"/>